<evidence type="ECO:0000256" key="13">
    <source>
        <dbReference type="ARBA" id="ARBA00023316"/>
    </source>
</evidence>
<evidence type="ECO:0000256" key="10">
    <source>
        <dbReference type="ARBA" id="ARBA00022989"/>
    </source>
</evidence>
<dbReference type="PANTHER" id="PTHR30474">
    <property type="entry name" value="CELL CYCLE PROTEIN"/>
    <property type="match status" value="1"/>
</dbReference>
<dbReference type="PROSITE" id="PS00428">
    <property type="entry name" value="FTSW_RODA_SPOVE"/>
    <property type="match status" value="1"/>
</dbReference>
<feature type="transmembrane region" description="Helical" evidence="21">
    <location>
        <begin position="166"/>
        <end position="183"/>
    </location>
</feature>
<dbReference type="GO" id="GO:0009252">
    <property type="term" value="P:peptidoglycan biosynthetic process"/>
    <property type="evidence" value="ECO:0007669"/>
    <property type="project" value="UniProtKB-KW"/>
</dbReference>
<evidence type="ECO:0000256" key="19">
    <source>
        <dbReference type="ARBA" id="ARBA00044770"/>
    </source>
</evidence>
<dbReference type="InterPro" id="IPR018365">
    <property type="entry name" value="Cell_cycle_FtsW-rel_CS"/>
</dbReference>
<evidence type="ECO:0000256" key="4">
    <source>
        <dbReference type="ARBA" id="ARBA00022618"/>
    </source>
</evidence>
<comment type="caution">
    <text evidence="22">The sequence shown here is derived from an EMBL/GenBank/DDBJ whole genome shotgun (WGS) entry which is preliminary data.</text>
</comment>
<dbReference type="EMBL" id="MFPX01000011">
    <property type="protein sequence ID" value="OGH66705.1"/>
    <property type="molecule type" value="Genomic_DNA"/>
</dbReference>
<reference evidence="22 23" key="1">
    <citation type="journal article" date="2016" name="Nat. Commun.">
        <title>Thousands of microbial genomes shed light on interconnected biogeochemical processes in an aquifer system.</title>
        <authorList>
            <person name="Anantharaman K."/>
            <person name="Brown C.T."/>
            <person name="Hug L.A."/>
            <person name="Sharon I."/>
            <person name="Castelle C.J."/>
            <person name="Probst A.J."/>
            <person name="Thomas B.C."/>
            <person name="Singh A."/>
            <person name="Wilkins M.J."/>
            <person name="Karaoz U."/>
            <person name="Brodie E.L."/>
            <person name="Williams K.H."/>
            <person name="Hubbard S.S."/>
            <person name="Banfield J.F."/>
        </authorList>
    </citation>
    <scope>NUCLEOTIDE SEQUENCE [LARGE SCALE GENOMIC DNA]</scope>
</reference>
<evidence type="ECO:0000256" key="16">
    <source>
        <dbReference type="ARBA" id="ARBA00038053"/>
    </source>
</evidence>
<dbReference type="PANTHER" id="PTHR30474:SF2">
    <property type="entry name" value="PEPTIDOGLYCAN GLYCOSYLTRANSFERASE FTSW-RELATED"/>
    <property type="match status" value="1"/>
</dbReference>
<feature type="transmembrane region" description="Helical" evidence="21">
    <location>
        <begin position="79"/>
        <end position="99"/>
    </location>
</feature>
<feature type="transmembrane region" description="Helical" evidence="21">
    <location>
        <begin position="304"/>
        <end position="329"/>
    </location>
</feature>
<keyword evidence="10 21" id="KW-1133">Transmembrane helix</keyword>
<sequence length="368" mass="40361">MSTGPFKSDIAFLVYFSLVLIFGLIFLTSASSVIGFDKFHDTYFFVKHQLLYGVLPGFAGLLFFSKLDYQKLRSWSPMLFIGSLLLLVLVFIPGLGSALNTGNRSWVVLPWFSFQPSEFAKFALIIYFSAFLAKIGPEIKNFKEGFLTALGVAMIPVVFVMLQPDIGTMAILCFIIFGLLFIADSKMSHMSLLTGAAVLGFIVLIFVAPYRLARFTTFLHPDLDPQGIGYHINQSFIAIGSGGFFGSGLGQSRQKYQYLPEVQADSIFAIIAEEMGFFLTLGFLALFLLFVQRGLKIAKASQDVFARFLVTGIMIWFVGQAFLNIAAMVGLMPLTGVPLPFVSYGGTALVVALSAVGLILNVSKHSKI</sequence>
<evidence type="ECO:0000256" key="17">
    <source>
        <dbReference type="ARBA" id="ARBA00041185"/>
    </source>
</evidence>
<evidence type="ECO:0000313" key="23">
    <source>
        <dbReference type="Proteomes" id="UP000178742"/>
    </source>
</evidence>
<feature type="transmembrane region" description="Helical" evidence="21">
    <location>
        <begin position="50"/>
        <end position="67"/>
    </location>
</feature>
<evidence type="ECO:0000256" key="5">
    <source>
        <dbReference type="ARBA" id="ARBA00022676"/>
    </source>
</evidence>
<dbReference type="STRING" id="1798676.A3B90_02720"/>
<feature type="transmembrane region" description="Helical" evidence="21">
    <location>
        <begin position="341"/>
        <end position="362"/>
    </location>
</feature>
<dbReference type="GO" id="GO:0008360">
    <property type="term" value="P:regulation of cell shape"/>
    <property type="evidence" value="ECO:0007669"/>
    <property type="project" value="UniProtKB-KW"/>
</dbReference>
<dbReference type="InterPro" id="IPR013437">
    <property type="entry name" value="FtsW"/>
</dbReference>
<dbReference type="GO" id="GO:0032153">
    <property type="term" value="C:cell division site"/>
    <property type="evidence" value="ECO:0007669"/>
    <property type="project" value="TreeGrafter"/>
</dbReference>
<feature type="transmembrane region" description="Helical" evidence="21">
    <location>
        <begin position="12"/>
        <end position="30"/>
    </location>
</feature>
<evidence type="ECO:0000256" key="2">
    <source>
        <dbReference type="ARBA" id="ARBA00004752"/>
    </source>
</evidence>
<accession>A0A1F6M524</accession>
<name>A0A1F6M524_9BACT</name>
<comment type="pathway">
    <text evidence="2">Cell wall biogenesis; peptidoglycan biosynthesis.</text>
</comment>
<comment type="subcellular location">
    <subcellularLocation>
        <location evidence="1">Cell membrane</location>
        <topology evidence="1">Multi-pass membrane protein</topology>
    </subcellularLocation>
</comment>
<dbReference type="Proteomes" id="UP000178742">
    <property type="component" value="Unassembled WGS sequence"/>
</dbReference>
<dbReference type="GO" id="GO:0071555">
    <property type="term" value="P:cell wall organization"/>
    <property type="evidence" value="ECO:0007669"/>
    <property type="project" value="UniProtKB-KW"/>
</dbReference>
<evidence type="ECO:0000256" key="11">
    <source>
        <dbReference type="ARBA" id="ARBA00023136"/>
    </source>
</evidence>
<keyword evidence="11 21" id="KW-0472">Membrane</keyword>
<evidence type="ECO:0000256" key="3">
    <source>
        <dbReference type="ARBA" id="ARBA00022475"/>
    </source>
</evidence>
<comment type="similarity">
    <text evidence="16">Belongs to the SEDS family. FtsW subfamily.</text>
</comment>
<comment type="catalytic activity">
    <reaction evidence="20">
        <text>[GlcNAc-(1-&gt;4)-Mur2Ac(oyl-L-Ala-gamma-D-Glu-L-Lys-D-Ala-D-Ala)](n)-di-trans,octa-cis-undecaprenyl diphosphate + beta-D-GlcNAc-(1-&gt;4)-Mur2Ac(oyl-L-Ala-gamma-D-Glu-L-Lys-D-Ala-D-Ala)-di-trans,octa-cis-undecaprenyl diphosphate = [GlcNAc-(1-&gt;4)-Mur2Ac(oyl-L-Ala-gamma-D-Glu-L-Lys-D-Ala-D-Ala)](n+1)-di-trans,octa-cis-undecaprenyl diphosphate + di-trans,octa-cis-undecaprenyl diphosphate + H(+)</text>
        <dbReference type="Rhea" id="RHEA:23708"/>
        <dbReference type="Rhea" id="RHEA-COMP:9602"/>
        <dbReference type="Rhea" id="RHEA-COMP:9603"/>
        <dbReference type="ChEBI" id="CHEBI:15378"/>
        <dbReference type="ChEBI" id="CHEBI:58405"/>
        <dbReference type="ChEBI" id="CHEBI:60033"/>
        <dbReference type="ChEBI" id="CHEBI:78435"/>
        <dbReference type="EC" id="2.4.99.28"/>
    </reaction>
</comment>
<dbReference type="AlphaFoldDB" id="A0A1F6M524"/>
<feature type="transmembrane region" description="Helical" evidence="21">
    <location>
        <begin position="267"/>
        <end position="292"/>
    </location>
</feature>
<dbReference type="GO" id="GO:0008955">
    <property type="term" value="F:peptidoglycan glycosyltransferase activity"/>
    <property type="evidence" value="ECO:0007669"/>
    <property type="project" value="UniProtKB-EC"/>
</dbReference>
<keyword evidence="7 21" id="KW-0812">Transmembrane</keyword>
<feature type="transmembrane region" description="Helical" evidence="21">
    <location>
        <begin position="119"/>
        <end position="135"/>
    </location>
</feature>
<evidence type="ECO:0000313" key="22">
    <source>
        <dbReference type="EMBL" id="OGH66705.1"/>
    </source>
</evidence>
<feature type="transmembrane region" description="Helical" evidence="21">
    <location>
        <begin position="142"/>
        <end position="160"/>
    </location>
</feature>
<organism evidence="22 23">
    <name type="scientific">Candidatus Magasanikbacteria bacterium RIFCSPHIGHO2_02_FULL_41_13</name>
    <dbReference type="NCBI Taxonomy" id="1798676"/>
    <lineage>
        <taxon>Bacteria</taxon>
        <taxon>Candidatus Magasanikiibacteriota</taxon>
    </lineage>
</organism>
<dbReference type="EC" id="2.4.99.28" evidence="19"/>
<dbReference type="InterPro" id="IPR001182">
    <property type="entry name" value="FtsW/RodA"/>
</dbReference>
<evidence type="ECO:0000256" key="6">
    <source>
        <dbReference type="ARBA" id="ARBA00022679"/>
    </source>
</evidence>
<evidence type="ECO:0000256" key="21">
    <source>
        <dbReference type="SAM" id="Phobius"/>
    </source>
</evidence>
<keyword evidence="5" id="KW-0328">Glycosyltransferase</keyword>
<proteinExistence type="inferred from homology"/>
<keyword evidence="13" id="KW-0961">Cell wall biogenesis/degradation</keyword>
<gene>
    <name evidence="22" type="ORF">A3B90_02720</name>
</gene>
<evidence type="ECO:0000256" key="15">
    <source>
        <dbReference type="ARBA" id="ARBA00033270"/>
    </source>
</evidence>
<keyword evidence="3" id="KW-1003">Cell membrane</keyword>
<keyword evidence="9" id="KW-0573">Peptidoglycan synthesis</keyword>
<feature type="transmembrane region" description="Helical" evidence="21">
    <location>
        <begin position="190"/>
        <end position="210"/>
    </location>
</feature>
<dbReference type="GO" id="GO:0005886">
    <property type="term" value="C:plasma membrane"/>
    <property type="evidence" value="ECO:0007669"/>
    <property type="project" value="UniProtKB-SubCell"/>
</dbReference>
<dbReference type="GO" id="GO:0015648">
    <property type="term" value="F:lipid-linked peptidoglycan transporter activity"/>
    <property type="evidence" value="ECO:0007669"/>
    <property type="project" value="TreeGrafter"/>
</dbReference>
<dbReference type="Pfam" id="PF01098">
    <property type="entry name" value="FTSW_RODA_SPOVE"/>
    <property type="match status" value="1"/>
</dbReference>
<evidence type="ECO:0000256" key="14">
    <source>
        <dbReference type="ARBA" id="ARBA00032370"/>
    </source>
</evidence>
<evidence type="ECO:0000256" key="1">
    <source>
        <dbReference type="ARBA" id="ARBA00004651"/>
    </source>
</evidence>
<keyword evidence="4 22" id="KW-0132">Cell division</keyword>
<evidence type="ECO:0000256" key="8">
    <source>
        <dbReference type="ARBA" id="ARBA00022960"/>
    </source>
</evidence>
<evidence type="ECO:0000256" key="20">
    <source>
        <dbReference type="ARBA" id="ARBA00049902"/>
    </source>
</evidence>
<evidence type="ECO:0000256" key="18">
    <source>
        <dbReference type="ARBA" id="ARBA00041418"/>
    </source>
</evidence>
<evidence type="ECO:0000256" key="9">
    <source>
        <dbReference type="ARBA" id="ARBA00022984"/>
    </source>
</evidence>
<evidence type="ECO:0000256" key="7">
    <source>
        <dbReference type="ARBA" id="ARBA00022692"/>
    </source>
</evidence>
<protein>
    <recommendedName>
        <fullName evidence="17">Probable peptidoglycan glycosyltransferase FtsW</fullName>
        <ecNumber evidence="19">2.4.99.28</ecNumber>
    </recommendedName>
    <alternativeName>
        <fullName evidence="18">Cell division protein FtsW</fullName>
    </alternativeName>
    <alternativeName>
        <fullName evidence="15">Cell wall polymerase</fullName>
    </alternativeName>
    <alternativeName>
        <fullName evidence="14">Peptidoglycan polymerase</fullName>
    </alternativeName>
</protein>
<dbReference type="GO" id="GO:0051301">
    <property type="term" value="P:cell division"/>
    <property type="evidence" value="ECO:0007669"/>
    <property type="project" value="UniProtKB-KW"/>
</dbReference>
<evidence type="ECO:0000256" key="12">
    <source>
        <dbReference type="ARBA" id="ARBA00023306"/>
    </source>
</evidence>
<dbReference type="NCBIfam" id="TIGR02614">
    <property type="entry name" value="ftsW"/>
    <property type="match status" value="1"/>
</dbReference>
<keyword evidence="6" id="KW-0808">Transferase</keyword>
<keyword evidence="12" id="KW-0131">Cell cycle</keyword>
<keyword evidence="8" id="KW-0133">Cell shape</keyword>